<dbReference type="Gene3D" id="2.60.40.10">
    <property type="entry name" value="Immunoglobulins"/>
    <property type="match status" value="2"/>
</dbReference>
<dbReference type="Ensembl" id="ENSGAGT00000001451.1">
    <property type="protein sequence ID" value="ENSGAGP00000001293.1"/>
    <property type="gene ID" value="ENSGAGG00000001038.1"/>
</dbReference>
<sequence>MQSYTLRNTECSHIYRMRDSILENSDSEKDIGLMLKTSCQCNTVPQVCLHSNREVQFLVQVHIHTLALLVLMLKNSSKNGTSVENFSCVIYNISFMNCTWEAVFIGSKNFQDVKDIKNTVYFLVNGSSSKSEIQFYDDDYFILEKLTPPLNITVSCSEDRAECIVQWKQPQLSHMERNGDGCFEYQIDIRNKKTNVSVTF</sequence>
<reference evidence="1" key="3">
    <citation type="submission" date="2025-09" db="UniProtKB">
        <authorList>
            <consortium name="Ensembl"/>
        </authorList>
    </citation>
    <scope>IDENTIFICATION</scope>
</reference>
<dbReference type="AlphaFoldDB" id="A0A452GI81"/>
<dbReference type="InterPro" id="IPR013783">
    <property type="entry name" value="Ig-like_fold"/>
</dbReference>
<reference evidence="2" key="1">
    <citation type="journal article" date="2017" name="PLoS ONE">
        <title>The Agassiz's desert tortoise genome provides a resource for the conservation of a threatened species.</title>
        <authorList>
            <person name="Tollis M."/>
            <person name="DeNardo D.F."/>
            <person name="Cornelius J.A."/>
            <person name="Dolby G.A."/>
            <person name="Edwards T."/>
            <person name="Henen B.T."/>
            <person name="Karl A.E."/>
            <person name="Murphy R.W."/>
            <person name="Kusumi K."/>
        </authorList>
    </citation>
    <scope>NUCLEOTIDE SEQUENCE [LARGE SCALE GENOMIC DNA]</scope>
</reference>
<name>A0A452GI81_9SAUR</name>
<organism evidence="1 2">
    <name type="scientific">Gopherus agassizii</name>
    <name type="common">Agassiz's desert tortoise</name>
    <dbReference type="NCBI Taxonomy" id="38772"/>
    <lineage>
        <taxon>Eukaryota</taxon>
        <taxon>Metazoa</taxon>
        <taxon>Chordata</taxon>
        <taxon>Craniata</taxon>
        <taxon>Vertebrata</taxon>
        <taxon>Euteleostomi</taxon>
        <taxon>Archelosauria</taxon>
        <taxon>Testudinata</taxon>
        <taxon>Testudines</taxon>
        <taxon>Cryptodira</taxon>
        <taxon>Durocryptodira</taxon>
        <taxon>Testudinoidea</taxon>
        <taxon>Testudinidae</taxon>
        <taxon>Gopherus</taxon>
    </lineage>
</organism>
<evidence type="ECO:0008006" key="3">
    <source>
        <dbReference type="Google" id="ProtNLM"/>
    </source>
</evidence>
<evidence type="ECO:0000313" key="1">
    <source>
        <dbReference type="Ensembl" id="ENSGAGP00000001293.1"/>
    </source>
</evidence>
<reference evidence="1" key="2">
    <citation type="submission" date="2025-08" db="UniProtKB">
        <authorList>
            <consortium name="Ensembl"/>
        </authorList>
    </citation>
    <scope>IDENTIFICATION</scope>
</reference>
<dbReference type="SUPFAM" id="SSF49265">
    <property type="entry name" value="Fibronectin type III"/>
    <property type="match status" value="1"/>
</dbReference>
<evidence type="ECO:0000313" key="2">
    <source>
        <dbReference type="Proteomes" id="UP000291020"/>
    </source>
</evidence>
<proteinExistence type="predicted"/>
<dbReference type="InterPro" id="IPR036116">
    <property type="entry name" value="FN3_sf"/>
</dbReference>
<accession>A0A452GI81</accession>
<keyword evidence="2" id="KW-1185">Reference proteome</keyword>
<dbReference type="Proteomes" id="UP000291020">
    <property type="component" value="Unassembled WGS sequence"/>
</dbReference>
<protein>
    <recommendedName>
        <fullName evidence="3">Type I cytokine receptor cytokine-binding domain-containing protein</fullName>
    </recommendedName>
</protein>